<dbReference type="GO" id="GO:0016020">
    <property type="term" value="C:membrane"/>
    <property type="evidence" value="ECO:0007669"/>
    <property type="project" value="InterPro"/>
</dbReference>
<sequence>MFTEKLFKQTNAYTKSKLKMSKADIEKPIIQIKGLSVKTHEGEILKSINLDIPRNKIVVLLGPSGCGKTTLLKSLNRLTDLHKELIVGGEVLIDGKDILKASQDLPIMRQKMGLLSQRPFPLPVSIYKNVSYGLKLKGVRNKKLIAHSVESNLKRVGLWDEVKDRLNNPANSLSIGQQQRLCLARGLAVKPTIILADEPTSALDPISTKTIENLFKELKEHYTIILVTHVLRQAVRLADHVVFMYYGDIIEQGHPDDILKNPQTEILKKYLIDGN</sequence>
<keyword evidence="3 5" id="KW-0067">ATP-binding</keyword>
<dbReference type="EC" id="3.6.3.27" evidence="5"/>
<comment type="caution">
    <text evidence="5">The sequence shown here is derived from an EMBL/GenBank/DDBJ whole genome shotgun (WGS) entry which is preliminary data.</text>
</comment>
<dbReference type="PANTHER" id="PTHR43423">
    <property type="entry name" value="ABC TRANSPORTER I FAMILY MEMBER 17"/>
    <property type="match status" value="1"/>
</dbReference>
<evidence type="ECO:0000313" key="6">
    <source>
        <dbReference type="Proteomes" id="UP000036958"/>
    </source>
</evidence>
<dbReference type="PROSITE" id="PS50893">
    <property type="entry name" value="ABC_TRANSPORTER_2"/>
    <property type="match status" value="1"/>
</dbReference>
<evidence type="ECO:0000256" key="2">
    <source>
        <dbReference type="ARBA" id="ARBA00022741"/>
    </source>
</evidence>
<dbReference type="AlphaFoldDB" id="A0A0L8V6R9"/>
<keyword evidence="1" id="KW-0592">Phosphate transport</keyword>
<feature type="domain" description="ABC transporter" evidence="4">
    <location>
        <begin position="30"/>
        <end position="271"/>
    </location>
</feature>
<dbReference type="GO" id="GO:0005524">
    <property type="term" value="F:ATP binding"/>
    <property type="evidence" value="ECO:0007669"/>
    <property type="project" value="UniProtKB-KW"/>
</dbReference>
<dbReference type="InterPro" id="IPR003439">
    <property type="entry name" value="ABC_transporter-like_ATP-bd"/>
</dbReference>
<protein>
    <submittedName>
        <fullName evidence="5">Phosphate ABC transporter ATP-binding protein</fullName>
        <ecNumber evidence="5">3.6.3.27</ecNumber>
    </submittedName>
</protein>
<reference evidence="6" key="1">
    <citation type="submission" date="2015-07" db="EMBL/GenBank/DDBJ databases">
        <title>Genome sequencing of Sunxiuqinia dokdonensis strain SK.</title>
        <authorList>
            <person name="Ahn S."/>
            <person name="Kim B.-C."/>
        </authorList>
    </citation>
    <scope>NUCLEOTIDE SEQUENCE [LARGE SCALE GENOMIC DNA]</scope>
    <source>
        <strain evidence="6">SK</strain>
    </source>
</reference>
<dbReference type="CDD" id="cd03260">
    <property type="entry name" value="ABC_PstB_phosphate_transporter"/>
    <property type="match status" value="1"/>
</dbReference>
<dbReference type="GO" id="GO:0005315">
    <property type="term" value="F:phosphate transmembrane transporter activity"/>
    <property type="evidence" value="ECO:0007669"/>
    <property type="project" value="InterPro"/>
</dbReference>
<evidence type="ECO:0000313" key="5">
    <source>
        <dbReference type="EMBL" id="KOH44160.1"/>
    </source>
</evidence>
<dbReference type="EMBL" id="LGIA01000171">
    <property type="protein sequence ID" value="KOH44160.1"/>
    <property type="molecule type" value="Genomic_DNA"/>
</dbReference>
<keyword evidence="5" id="KW-0378">Hydrolase</keyword>
<keyword evidence="2" id="KW-0547">Nucleotide-binding</keyword>
<dbReference type="GO" id="GO:0016887">
    <property type="term" value="F:ATP hydrolysis activity"/>
    <property type="evidence" value="ECO:0007669"/>
    <property type="project" value="InterPro"/>
</dbReference>
<dbReference type="STRING" id="1409788.NC99_31530"/>
<keyword evidence="6" id="KW-1185">Reference proteome</keyword>
<dbReference type="GO" id="GO:0035435">
    <property type="term" value="P:phosphate ion transmembrane transport"/>
    <property type="evidence" value="ECO:0007669"/>
    <property type="project" value="InterPro"/>
</dbReference>
<proteinExistence type="predicted"/>
<dbReference type="Gene3D" id="3.40.50.300">
    <property type="entry name" value="P-loop containing nucleotide triphosphate hydrolases"/>
    <property type="match status" value="1"/>
</dbReference>
<dbReference type="PATRIC" id="fig|1409788.3.peg.3236"/>
<evidence type="ECO:0000256" key="1">
    <source>
        <dbReference type="ARBA" id="ARBA00022592"/>
    </source>
</evidence>
<evidence type="ECO:0000256" key="3">
    <source>
        <dbReference type="ARBA" id="ARBA00022840"/>
    </source>
</evidence>
<name>A0A0L8V6R9_9BACT</name>
<dbReference type="SMART" id="SM00382">
    <property type="entry name" value="AAA"/>
    <property type="match status" value="1"/>
</dbReference>
<dbReference type="Proteomes" id="UP000036958">
    <property type="component" value="Unassembled WGS sequence"/>
</dbReference>
<organism evidence="5 6">
    <name type="scientific">Sunxiuqinia dokdonensis</name>
    <dbReference type="NCBI Taxonomy" id="1409788"/>
    <lineage>
        <taxon>Bacteria</taxon>
        <taxon>Pseudomonadati</taxon>
        <taxon>Bacteroidota</taxon>
        <taxon>Bacteroidia</taxon>
        <taxon>Marinilabiliales</taxon>
        <taxon>Prolixibacteraceae</taxon>
        <taxon>Sunxiuqinia</taxon>
    </lineage>
</organism>
<accession>A0A0L8V6R9</accession>
<keyword evidence="1" id="KW-0813">Transport</keyword>
<gene>
    <name evidence="5" type="ORF">NC99_31530</name>
</gene>
<dbReference type="Pfam" id="PF00005">
    <property type="entry name" value="ABC_tran"/>
    <property type="match status" value="1"/>
</dbReference>
<dbReference type="InterPro" id="IPR027417">
    <property type="entry name" value="P-loop_NTPase"/>
</dbReference>
<evidence type="ECO:0000259" key="4">
    <source>
        <dbReference type="PROSITE" id="PS50893"/>
    </source>
</evidence>
<dbReference type="PANTHER" id="PTHR43423:SF1">
    <property type="entry name" value="ABC TRANSPORTER I FAMILY MEMBER 17"/>
    <property type="match status" value="1"/>
</dbReference>
<dbReference type="InterPro" id="IPR003593">
    <property type="entry name" value="AAA+_ATPase"/>
</dbReference>
<dbReference type="SUPFAM" id="SSF52540">
    <property type="entry name" value="P-loop containing nucleoside triphosphate hydrolases"/>
    <property type="match status" value="1"/>
</dbReference>
<dbReference type="InterPro" id="IPR005670">
    <property type="entry name" value="PstB-like"/>
</dbReference>